<dbReference type="EMBL" id="MT498043">
    <property type="protein sequence ID" value="QKY78995.1"/>
    <property type="molecule type" value="Genomic_DNA"/>
</dbReference>
<evidence type="ECO:0000313" key="1">
    <source>
        <dbReference type="EMBL" id="QKY78995.1"/>
    </source>
</evidence>
<gene>
    <name evidence="1" type="primary">47</name>
    <name evidence="1" type="ORF">Jinkies_47</name>
</gene>
<keyword evidence="2" id="KW-1185">Reference proteome</keyword>
<protein>
    <submittedName>
        <fullName evidence="1">Uncharacterized protein</fullName>
    </submittedName>
</protein>
<sequence length="89" mass="9632">MPTPQPLAGIPSADEIHAALVKALDEARDAITTARAARRRVDVAQAIDNRIEVVRVARSHNMPIDEIAQHLGISASYVQKMSHTPTTTP</sequence>
<proteinExistence type="predicted"/>
<evidence type="ECO:0000313" key="2">
    <source>
        <dbReference type="Proteomes" id="UP000594363"/>
    </source>
</evidence>
<organism evidence="1 2">
    <name type="scientific">Arthrobacter phage Jinkies</name>
    <dbReference type="NCBI Taxonomy" id="2743903"/>
    <lineage>
        <taxon>Viruses</taxon>
        <taxon>Duplodnaviria</taxon>
        <taxon>Heunggongvirae</taxon>
        <taxon>Uroviricota</taxon>
        <taxon>Caudoviricetes</taxon>
        <taxon>Berryhillviridae</taxon>
        <taxon>Jinkiesvirus</taxon>
        <taxon>Jinkiesvirus jinkies</taxon>
    </lineage>
</organism>
<reference evidence="1 2" key="1">
    <citation type="submission" date="2020-05" db="EMBL/GenBank/DDBJ databases">
        <authorList>
            <person name="Bohanan V.A."/>
            <person name="Brazelton B.R."/>
            <person name="Coffey L.M."/>
            <person name="Donovan A.R."/>
            <person name="Gales A.C."/>
            <person name="Glasscock A.J."/>
            <person name="Grill M."/>
            <person name="Harper M.C."/>
            <person name="Hollowell C.E."/>
            <person name="Liu T.Y."/>
            <person name="Mansour C."/>
            <person name="McDowell A.D."/>
            <person name="Miller T.E."/>
            <person name="Nash A.G."/>
            <person name="Seo J."/>
            <person name="Sherman Z.A."/>
            <person name="Albert R.M."/>
            <person name="Ayala A."/>
            <person name="Monti D.L."/>
            <person name="Garlena R.A."/>
            <person name="Russell D.A."/>
            <person name="Pope W.H."/>
            <person name="Jacobs-Sera D."/>
            <person name="Hatfull G.F."/>
        </authorList>
    </citation>
    <scope>NUCLEOTIDE SEQUENCE [LARGE SCALE GENOMIC DNA]</scope>
</reference>
<accession>A0A7S5WS22</accession>
<name>A0A7S5WS22_9CAUD</name>
<dbReference type="Proteomes" id="UP000594363">
    <property type="component" value="Segment"/>
</dbReference>